<dbReference type="SUPFAM" id="SSF143865">
    <property type="entry name" value="CorA soluble domain-like"/>
    <property type="match status" value="1"/>
</dbReference>
<comment type="similarity">
    <text evidence="2 12">Belongs to the CorA metal ion transporter (MIT) (TC 1.A.35) family.</text>
</comment>
<evidence type="ECO:0000256" key="3">
    <source>
        <dbReference type="ARBA" id="ARBA00022448"/>
    </source>
</evidence>
<evidence type="ECO:0000256" key="12">
    <source>
        <dbReference type="RuleBase" id="RU362010"/>
    </source>
</evidence>
<dbReference type="OrthoDB" id="9803416at2"/>
<dbReference type="PANTHER" id="PTHR46494">
    <property type="entry name" value="CORA FAMILY METAL ION TRANSPORTER (EUROFUNG)"/>
    <property type="match status" value="1"/>
</dbReference>
<dbReference type="AlphaFoldDB" id="A0A2Z4GEF8"/>
<dbReference type="KEGG" id="als:DJ013_15845"/>
<dbReference type="GO" id="GO:0005886">
    <property type="term" value="C:plasma membrane"/>
    <property type="evidence" value="ECO:0007669"/>
    <property type="project" value="UniProtKB-SubCell"/>
</dbReference>
<gene>
    <name evidence="12 13" type="primary">corA</name>
    <name evidence="13" type="ORF">DJ013_15845</name>
</gene>
<dbReference type="InterPro" id="IPR045861">
    <property type="entry name" value="CorA_cytoplasmic_dom"/>
</dbReference>
<keyword evidence="14" id="KW-1185">Reference proteome</keyword>
<keyword evidence="6 12" id="KW-0460">Magnesium</keyword>
<dbReference type="GO" id="GO:0000287">
    <property type="term" value="F:magnesium ion binding"/>
    <property type="evidence" value="ECO:0007669"/>
    <property type="project" value="TreeGrafter"/>
</dbReference>
<evidence type="ECO:0000256" key="7">
    <source>
        <dbReference type="ARBA" id="ARBA00022989"/>
    </source>
</evidence>
<evidence type="ECO:0000256" key="2">
    <source>
        <dbReference type="ARBA" id="ARBA00009765"/>
    </source>
</evidence>
<evidence type="ECO:0000256" key="6">
    <source>
        <dbReference type="ARBA" id="ARBA00022842"/>
    </source>
</evidence>
<comment type="catalytic activity">
    <reaction evidence="10">
        <text>Mg(2+)(in) = Mg(2+)(out)</text>
        <dbReference type="Rhea" id="RHEA:29827"/>
        <dbReference type="ChEBI" id="CHEBI:18420"/>
    </reaction>
</comment>
<evidence type="ECO:0000313" key="14">
    <source>
        <dbReference type="Proteomes" id="UP000249873"/>
    </source>
</evidence>
<feature type="transmembrane region" description="Helical" evidence="12">
    <location>
        <begin position="322"/>
        <end position="342"/>
    </location>
</feature>
<evidence type="ECO:0000256" key="10">
    <source>
        <dbReference type="ARBA" id="ARBA00034269"/>
    </source>
</evidence>
<protein>
    <recommendedName>
        <fullName evidence="12">Magnesium transport protein CorA</fullName>
    </recommendedName>
</protein>
<reference evidence="13 14" key="1">
    <citation type="submission" date="2018-05" db="EMBL/GenBank/DDBJ databases">
        <title>Complete genome sequence of Arcticibacterium luteifluviistationis SM1504T, a cytophagaceae bacterium isolated from Arctic surface seawater.</title>
        <authorList>
            <person name="Li Y."/>
            <person name="Qin Q.-L."/>
        </authorList>
    </citation>
    <scope>NUCLEOTIDE SEQUENCE [LARGE SCALE GENOMIC DNA]</scope>
    <source>
        <strain evidence="13 14">SM1504</strain>
    </source>
</reference>
<evidence type="ECO:0000256" key="11">
    <source>
        <dbReference type="ARBA" id="ARBA00045497"/>
    </source>
</evidence>
<dbReference type="GO" id="GO:0050897">
    <property type="term" value="F:cobalt ion binding"/>
    <property type="evidence" value="ECO:0007669"/>
    <property type="project" value="TreeGrafter"/>
</dbReference>
<sequence length="348" mass="40382">MKHKTKVGLPPGTIKYTGKKGGTPLTLNYVEYNLESFNSETFEEVRKALIHKANDSLTQWYDIRGLHDEAFIQQIGDVFEIHSLALEDIADVYKRPEYTEFLNGHFLSLKYLQYQDGIIHIQNISVYFDQGFVLTFQEHEDDIFKPLRLRIQKAQGKIRAKKADYLAYAIIDFVVDNYFNVLDEIEIKTEKLEEALMTDIDSFERSEVFPLKKDLLKVRKVIAPLREALNMFSKSDSEDIEEKTKLYVRDVYDHTISVVDSLDTLRDILSGVQETHIAEMGMKMNKVMQFLTIITAIFVPITFLAGIYGMNFQNIPELQHKNGYFILLGVMAVLSGGMLMYFRRKKWL</sequence>
<keyword evidence="8 12" id="KW-0406">Ion transport</keyword>
<dbReference type="CDD" id="cd12828">
    <property type="entry name" value="TmCorA-like_1"/>
    <property type="match status" value="1"/>
</dbReference>
<dbReference type="InterPro" id="IPR004488">
    <property type="entry name" value="Mg/Co-transport_prot_CorA"/>
</dbReference>
<evidence type="ECO:0000256" key="8">
    <source>
        <dbReference type="ARBA" id="ARBA00023065"/>
    </source>
</evidence>
<dbReference type="PANTHER" id="PTHR46494:SF1">
    <property type="entry name" value="CORA FAMILY METAL ION TRANSPORTER (EUROFUNG)"/>
    <property type="match status" value="1"/>
</dbReference>
<evidence type="ECO:0000256" key="1">
    <source>
        <dbReference type="ARBA" id="ARBA00004651"/>
    </source>
</evidence>
<dbReference type="InterPro" id="IPR002523">
    <property type="entry name" value="MgTranspt_CorA/ZnTranspt_ZntB"/>
</dbReference>
<keyword evidence="3 12" id="KW-0813">Transport</keyword>
<dbReference type="RefSeq" id="WP_111372928.1">
    <property type="nucleotide sequence ID" value="NZ_CP029480.1"/>
</dbReference>
<evidence type="ECO:0000256" key="9">
    <source>
        <dbReference type="ARBA" id="ARBA00023136"/>
    </source>
</evidence>
<dbReference type="EMBL" id="CP029480">
    <property type="protein sequence ID" value="AWV99560.1"/>
    <property type="molecule type" value="Genomic_DNA"/>
</dbReference>
<feature type="transmembrane region" description="Helical" evidence="12">
    <location>
        <begin position="290"/>
        <end position="310"/>
    </location>
</feature>
<dbReference type="InterPro" id="IPR045863">
    <property type="entry name" value="CorA_TM1_TM2"/>
</dbReference>
<dbReference type="Gene3D" id="1.20.58.340">
    <property type="entry name" value="Magnesium transport protein CorA, transmembrane region"/>
    <property type="match status" value="2"/>
</dbReference>
<dbReference type="SUPFAM" id="SSF144083">
    <property type="entry name" value="Magnesium transport protein CorA, transmembrane region"/>
    <property type="match status" value="1"/>
</dbReference>
<comment type="function">
    <text evidence="11">Mediates influx of magnesium ions. Alternates between open and closed states. Activated by low cytoplasmic Mg(2+) levels. Inactive when cytoplasmic Mg(2+) levels are high.</text>
</comment>
<name>A0A2Z4GEF8_9BACT</name>
<accession>A0A2Z4GEF8</accession>
<keyword evidence="4 12" id="KW-1003">Cell membrane</keyword>
<evidence type="ECO:0000313" key="13">
    <source>
        <dbReference type="EMBL" id="AWV99560.1"/>
    </source>
</evidence>
<evidence type="ECO:0000256" key="4">
    <source>
        <dbReference type="ARBA" id="ARBA00022475"/>
    </source>
</evidence>
<dbReference type="GO" id="GO:0015095">
    <property type="term" value="F:magnesium ion transmembrane transporter activity"/>
    <property type="evidence" value="ECO:0007669"/>
    <property type="project" value="UniProtKB-UniRule"/>
</dbReference>
<dbReference type="Proteomes" id="UP000249873">
    <property type="component" value="Chromosome"/>
</dbReference>
<dbReference type="NCBIfam" id="TIGR00383">
    <property type="entry name" value="corA"/>
    <property type="match status" value="1"/>
</dbReference>
<keyword evidence="5 12" id="KW-0812">Transmembrane</keyword>
<comment type="subcellular location">
    <subcellularLocation>
        <location evidence="1">Cell membrane</location>
        <topology evidence="1">Multi-pass membrane protein</topology>
    </subcellularLocation>
    <subcellularLocation>
        <location evidence="12">Membrane</location>
        <topology evidence="12">Multi-pass membrane protein</topology>
    </subcellularLocation>
</comment>
<organism evidence="13 14">
    <name type="scientific">Arcticibacterium luteifluviistationis</name>
    <dbReference type="NCBI Taxonomy" id="1784714"/>
    <lineage>
        <taxon>Bacteria</taxon>
        <taxon>Pseudomonadati</taxon>
        <taxon>Bacteroidota</taxon>
        <taxon>Cytophagia</taxon>
        <taxon>Cytophagales</taxon>
        <taxon>Leadbetterellaceae</taxon>
        <taxon>Arcticibacterium</taxon>
    </lineage>
</organism>
<proteinExistence type="inferred from homology"/>
<dbReference type="Gene3D" id="3.30.460.20">
    <property type="entry name" value="CorA soluble domain-like"/>
    <property type="match status" value="1"/>
</dbReference>
<keyword evidence="7 12" id="KW-1133">Transmembrane helix</keyword>
<evidence type="ECO:0000256" key="5">
    <source>
        <dbReference type="ARBA" id="ARBA00022692"/>
    </source>
</evidence>
<dbReference type="GO" id="GO:0015087">
    <property type="term" value="F:cobalt ion transmembrane transporter activity"/>
    <property type="evidence" value="ECO:0007669"/>
    <property type="project" value="UniProtKB-UniRule"/>
</dbReference>
<dbReference type="FunFam" id="1.20.58.340:FF:000004">
    <property type="entry name" value="Magnesium transport protein CorA"/>
    <property type="match status" value="1"/>
</dbReference>
<keyword evidence="9 12" id="KW-0472">Membrane</keyword>
<dbReference type="Pfam" id="PF01544">
    <property type="entry name" value="CorA"/>
    <property type="match status" value="1"/>
</dbReference>